<dbReference type="NCBIfam" id="TIGR00277">
    <property type="entry name" value="HDIG"/>
    <property type="match status" value="1"/>
</dbReference>
<dbReference type="InterPro" id="IPR006675">
    <property type="entry name" value="HDIG_dom"/>
</dbReference>
<dbReference type="Proteomes" id="UP000198688">
    <property type="component" value="Chromosome I"/>
</dbReference>
<dbReference type="RefSeq" id="WP_092546051.1">
    <property type="nucleotide sequence ID" value="NZ_BOMJ01000015.1"/>
</dbReference>
<dbReference type="EMBL" id="LT629758">
    <property type="protein sequence ID" value="SDT48303.1"/>
    <property type="molecule type" value="Genomic_DNA"/>
</dbReference>
<dbReference type="SUPFAM" id="SSF109604">
    <property type="entry name" value="HD-domain/PDEase-like"/>
    <property type="match status" value="1"/>
</dbReference>
<reference evidence="2 3" key="1">
    <citation type="submission" date="2016-10" db="EMBL/GenBank/DDBJ databases">
        <authorList>
            <person name="de Groot N.N."/>
        </authorList>
    </citation>
    <scope>NUCLEOTIDE SEQUENCE [LARGE SCALE GENOMIC DNA]</scope>
    <source>
        <strain evidence="2 3">DSM 43941</strain>
    </source>
</reference>
<dbReference type="InterPro" id="IPR003607">
    <property type="entry name" value="HD/PDEase_dom"/>
</dbReference>
<evidence type="ECO:0000259" key="1">
    <source>
        <dbReference type="SMART" id="SM00471"/>
    </source>
</evidence>
<evidence type="ECO:0000313" key="3">
    <source>
        <dbReference type="Proteomes" id="UP000198688"/>
    </source>
</evidence>
<gene>
    <name evidence="2" type="ORF">SAMN04489716_4028</name>
</gene>
<dbReference type="AlphaFoldDB" id="A0A1H2AQW1"/>
<dbReference type="Gene3D" id="1.10.3210.10">
    <property type="entry name" value="Hypothetical protein af1432"/>
    <property type="match status" value="1"/>
</dbReference>
<sequence>MTAVLFTRADLARSVAEELIGDSGNRWKHTAGVAARAAELAARLGLDPDILVTAAWLHDVGYAETIALTGFHPLDGAVHLSAEGWPARITGLVAYHSGARFVGAARGLAAELSAFPDERSLMADALTYADQTTGPSGLRVDTEARYTEMLLRQGPCSWNARVDPERRPHLRSITARVEHSLAAWTGHSLAA</sequence>
<dbReference type="SMART" id="SM00471">
    <property type="entry name" value="HDc"/>
    <property type="match status" value="1"/>
</dbReference>
<dbReference type="STRING" id="113562.SAMN04489716_4028"/>
<accession>A0A1H2AQW1</accession>
<dbReference type="InterPro" id="IPR006674">
    <property type="entry name" value="HD_domain"/>
</dbReference>
<evidence type="ECO:0000313" key="2">
    <source>
        <dbReference type="EMBL" id="SDT48303.1"/>
    </source>
</evidence>
<organism evidence="2 3">
    <name type="scientific">Actinoplanes derwentensis</name>
    <dbReference type="NCBI Taxonomy" id="113562"/>
    <lineage>
        <taxon>Bacteria</taxon>
        <taxon>Bacillati</taxon>
        <taxon>Actinomycetota</taxon>
        <taxon>Actinomycetes</taxon>
        <taxon>Micromonosporales</taxon>
        <taxon>Micromonosporaceae</taxon>
        <taxon>Actinoplanes</taxon>
    </lineage>
</organism>
<keyword evidence="3" id="KW-1185">Reference proteome</keyword>
<dbReference type="Pfam" id="PF01966">
    <property type="entry name" value="HD"/>
    <property type="match status" value="1"/>
</dbReference>
<proteinExistence type="predicted"/>
<dbReference type="OrthoDB" id="2989229at2"/>
<name>A0A1H2AQW1_9ACTN</name>
<dbReference type="CDD" id="cd00077">
    <property type="entry name" value="HDc"/>
    <property type="match status" value="1"/>
</dbReference>
<feature type="domain" description="HD/PDEase" evidence="1">
    <location>
        <begin position="22"/>
        <end position="144"/>
    </location>
</feature>
<protein>
    <submittedName>
        <fullName evidence="2">HDIG domain-containing protein</fullName>
    </submittedName>
</protein>